<dbReference type="Pfam" id="PF25917">
    <property type="entry name" value="BSH_RND"/>
    <property type="match status" value="1"/>
</dbReference>
<feature type="signal peptide" evidence="5">
    <location>
        <begin position="1"/>
        <end position="22"/>
    </location>
</feature>
<evidence type="ECO:0000256" key="1">
    <source>
        <dbReference type="ARBA" id="ARBA00004196"/>
    </source>
</evidence>
<dbReference type="RefSeq" id="WP_304529035.1">
    <property type="nucleotide sequence ID" value="NZ_FOFG01000016.1"/>
</dbReference>
<dbReference type="EMBL" id="FOFG01000016">
    <property type="protein sequence ID" value="SER35146.1"/>
    <property type="molecule type" value="Genomic_DNA"/>
</dbReference>
<dbReference type="GO" id="GO:0030313">
    <property type="term" value="C:cell envelope"/>
    <property type="evidence" value="ECO:0007669"/>
    <property type="project" value="UniProtKB-SubCell"/>
</dbReference>
<dbReference type="GO" id="GO:0005886">
    <property type="term" value="C:plasma membrane"/>
    <property type="evidence" value="ECO:0007669"/>
    <property type="project" value="TreeGrafter"/>
</dbReference>
<evidence type="ECO:0000313" key="10">
    <source>
        <dbReference type="EMBL" id="SER35146.1"/>
    </source>
</evidence>
<dbReference type="SUPFAM" id="SSF111369">
    <property type="entry name" value="HlyD-like secretion proteins"/>
    <property type="match status" value="1"/>
</dbReference>
<keyword evidence="3" id="KW-0175">Coiled coil</keyword>
<comment type="similarity">
    <text evidence="2">Belongs to the membrane fusion protein (MFP) (TC 8.A.1) family.</text>
</comment>
<dbReference type="NCBIfam" id="TIGR01730">
    <property type="entry name" value="RND_mfp"/>
    <property type="match status" value="1"/>
</dbReference>
<evidence type="ECO:0000256" key="5">
    <source>
        <dbReference type="SAM" id="SignalP"/>
    </source>
</evidence>
<evidence type="ECO:0000256" key="2">
    <source>
        <dbReference type="ARBA" id="ARBA00009477"/>
    </source>
</evidence>
<feature type="domain" description="Multidrug resistance protein MdtA-like barrel-sandwich hybrid" evidence="7">
    <location>
        <begin position="67"/>
        <end position="208"/>
    </location>
</feature>
<keyword evidence="11" id="KW-1185">Reference proteome</keyword>
<evidence type="ECO:0000259" key="6">
    <source>
        <dbReference type="Pfam" id="PF25876"/>
    </source>
</evidence>
<feature type="domain" description="Multidrug resistance protein MdtA-like beta-barrel" evidence="8">
    <location>
        <begin position="212"/>
        <end position="301"/>
    </location>
</feature>
<dbReference type="Pfam" id="PF25876">
    <property type="entry name" value="HH_MFP_RND"/>
    <property type="match status" value="1"/>
</dbReference>
<dbReference type="PANTHER" id="PTHR30158:SF3">
    <property type="entry name" value="MULTIDRUG EFFLUX PUMP SUBUNIT ACRA-RELATED"/>
    <property type="match status" value="1"/>
</dbReference>
<sequence length="403" mass="43044">MMSLKRSAVWSAAALLLATSLAACQKKDQQAGGQQQAHTQQVGVVTIHPQRVQITTELPGRVSPSLIAEVRPQVNGIIQKRLFEEGSEVKEGDVLYQIDPSSYQAAFDSAEAAQQKAQAVFSSAQTKSNRYKQLTTNAVSQQTIEDASAAAEQANADVAAAKANLETARISLNYTKITAPISGRIGTSSLTQGALVTANQTTALATIQALDPIYVDVTQSASEILRLRREFESGQLQRQNDDVKAQLRLDDGTLYNQEGTLRFTDVTVGESTGTVSLRATFANPDRILLPGMFVRGIVQEGVNDKGLLIPQRGVSRNPRGLATALFVTADNKVEQRTIRVSRTIGTNWLVDSGAKDGDRVIVEGLQKVRSGDTVQAQEVAADNATDSTDSKPGASQPPAASKG</sequence>
<dbReference type="AlphaFoldDB" id="A0A1H9NGR7"/>
<dbReference type="Gene3D" id="2.40.420.20">
    <property type="match status" value="1"/>
</dbReference>
<dbReference type="GO" id="GO:0046677">
    <property type="term" value="P:response to antibiotic"/>
    <property type="evidence" value="ECO:0007669"/>
    <property type="project" value="TreeGrafter"/>
</dbReference>
<dbReference type="STRING" id="1855383.SAMN05216548_11611"/>
<dbReference type="Gene3D" id="2.40.50.100">
    <property type="match status" value="1"/>
</dbReference>
<feature type="domain" description="Multidrug resistance protein MdtA-like C-terminal permuted SH3" evidence="9">
    <location>
        <begin position="307"/>
        <end position="367"/>
    </location>
</feature>
<name>A0A1H9NGR7_9HYPH</name>
<feature type="region of interest" description="Disordered" evidence="4">
    <location>
        <begin position="380"/>
        <end position="403"/>
    </location>
</feature>
<dbReference type="InterPro" id="IPR058626">
    <property type="entry name" value="MdtA-like_b-barrel"/>
</dbReference>
<comment type="subcellular location">
    <subcellularLocation>
        <location evidence="1">Cell envelope</location>
    </subcellularLocation>
</comment>
<dbReference type="Gene3D" id="1.10.287.470">
    <property type="entry name" value="Helix hairpin bin"/>
    <property type="match status" value="1"/>
</dbReference>
<protein>
    <submittedName>
        <fullName evidence="10">Membrane fusion protein, multidrug efflux system</fullName>
    </submittedName>
</protein>
<dbReference type="InterPro" id="IPR058625">
    <property type="entry name" value="MdtA-like_BSH"/>
</dbReference>
<feature type="chain" id="PRO_5011640433" evidence="5">
    <location>
        <begin position="23"/>
        <end position="403"/>
    </location>
</feature>
<gene>
    <name evidence="10" type="ORF">SAMN05216548_11611</name>
</gene>
<dbReference type="Proteomes" id="UP000199647">
    <property type="component" value="Unassembled WGS sequence"/>
</dbReference>
<organism evidence="10 11">
    <name type="scientific">Faunimonas pinastri</name>
    <dbReference type="NCBI Taxonomy" id="1855383"/>
    <lineage>
        <taxon>Bacteria</taxon>
        <taxon>Pseudomonadati</taxon>
        <taxon>Pseudomonadota</taxon>
        <taxon>Alphaproteobacteria</taxon>
        <taxon>Hyphomicrobiales</taxon>
        <taxon>Afifellaceae</taxon>
        <taxon>Faunimonas</taxon>
    </lineage>
</organism>
<evidence type="ECO:0000256" key="3">
    <source>
        <dbReference type="SAM" id="Coils"/>
    </source>
</evidence>
<dbReference type="InterPro" id="IPR058627">
    <property type="entry name" value="MdtA-like_C"/>
</dbReference>
<dbReference type="PROSITE" id="PS51257">
    <property type="entry name" value="PROKAR_LIPOPROTEIN"/>
    <property type="match status" value="1"/>
</dbReference>
<reference evidence="10 11" key="1">
    <citation type="submission" date="2016-10" db="EMBL/GenBank/DDBJ databases">
        <authorList>
            <person name="de Groot N.N."/>
        </authorList>
    </citation>
    <scope>NUCLEOTIDE SEQUENCE [LARGE SCALE GENOMIC DNA]</scope>
    <source>
        <strain evidence="10 11">A52C2</strain>
    </source>
</reference>
<dbReference type="InterPro" id="IPR058624">
    <property type="entry name" value="MdtA-like_HH"/>
</dbReference>
<dbReference type="GO" id="GO:0022857">
    <property type="term" value="F:transmembrane transporter activity"/>
    <property type="evidence" value="ECO:0007669"/>
    <property type="project" value="InterPro"/>
</dbReference>
<dbReference type="Pfam" id="PF25967">
    <property type="entry name" value="RND-MFP_C"/>
    <property type="match status" value="1"/>
</dbReference>
<dbReference type="Pfam" id="PF25944">
    <property type="entry name" value="Beta-barrel_RND"/>
    <property type="match status" value="1"/>
</dbReference>
<dbReference type="InterPro" id="IPR006143">
    <property type="entry name" value="RND_pump_MFP"/>
</dbReference>
<accession>A0A1H9NGR7</accession>
<proteinExistence type="inferred from homology"/>
<keyword evidence="5" id="KW-0732">Signal</keyword>
<evidence type="ECO:0000256" key="4">
    <source>
        <dbReference type="SAM" id="MobiDB-lite"/>
    </source>
</evidence>
<evidence type="ECO:0000259" key="7">
    <source>
        <dbReference type="Pfam" id="PF25917"/>
    </source>
</evidence>
<evidence type="ECO:0000259" key="9">
    <source>
        <dbReference type="Pfam" id="PF25967"/>
    </source>
</evidence>
<feature type="domain" description="Multidrug resistance protein MdtA-like alpha-helical hairpin" evidence="6">
    <location>
        <begin position="108"/>
        <end position="175"/>
    </location>
</feature>
<dbReference type="PANTHER" id="PTHR30158">
    <property type="entry name" value="ACRA/E-RELATED COMPONENT OF DRUG EFFLUX TRANSPORTER"/>
    <property type="match status" value="1"/>
</dbReference>
<evidence type="ECO:0000259" key="8">
    <source>
        <dbReference type="Pfam" id="PF25944"/>
    </source>
</evidence>
<feature type="coiled-coil region" evidence="3">
    <location>
        <begin position="144"/>
        <end position="171"/>
    </location>
</feature>
<dbReference type="FunFam" id="2.40.420.20:FF:000001">
    <property type="entry name" value="Efflux RND transporter periplasmic adaptor subunit"/>
    <property type="match status" value="1"/>
</dbReference>
<evidence type="ECO:0000313" key="11">
    <source>
        <dbReference type="Proteomes" id="UP000199647"/>
    </source>
</evidence>
<dbReference type="Gene3D" id="2.40.30.170">
    <property type="match status" value="1"/>
</dbReference>